<evidence type="ECO:0000313" key="5">
    <source>
        <dbReference type="EMBL" id="SBW11683.1"/>
    </source>
</evidence>
<dbReference type="InterPro" id="IPR000524">
    <property type="entry name" value="Tscrpt_reg_HTH_GntR"/>
</dbReference>
<evidence type="ECO:0000256" key="3">
    <source>
        <dbReference type="ARBA" id="ARBA00023163"/>
    </source>
</evidence>
<dbReference type="SMART" id="SM00895">
    <property type="entry name" value="FCD"/>
    <property type="match status" value="1"/>
</dbReference>
<evidence type="ECO:0000259" key="4">
    <source>
        <dbReference type="PROSITE" id="PS50949"/>
    </source>
</evidence>
<dbReference type="Gene3D" id="1.10.10.10">
    <property type="entry name" value="Winged helix-like DNA-binding domain superfamily/Winged helix DNA-binding domain"/>
    <property type="match status" value="1"/>
</dbReference>
<reference evidence="5" key="1">
    <citation type="submission" date="2016-04" db="EMBL/GenBank/DDBJ databases">
        <authorList>
            <person name="Evans L.H."/>
            <person name="Alamgir A."/>
            <person name="Owens N."/>
            <person name="Weber N.D."/>
            <person name="Virtaneva K."/>
            <person name="Barbian K."/>
            <person name="Babar A."/>
            <person name="Rosenke K."/>
        </authorList>
    </citation>
    <scope>NUCLEOTIDE SEQUENCE</scope>
    <source>
        <strain evidence="5">86</strain>
    </source>
</reference>
<dbReference type="CDD" id="cd07377">
    <property type="entry name" value="WHTH_GntR"/>
    <property type="match status" value="1"/>
</dbReference>
<dbReference type="Pfam" id="PF07729">
    <property type="entry name" value="FCD"/>
    <property type="match status" value="1"/>
</dbReference>
<dbReference type="InterPro" id="IPR036388">
    <property type="entry name" value="WH-like_DNA-bd_sf"/>
</dbReference>
<evidence type="ECO:0000256" key="2">
    <source>
        <dbReference type="ARBA" id="ARBA00023125"/>
    </source>
</evidence>
<dbReference type="SMART" id="SM00345">
    <property type="entry name" value="HTH_GNTR"/>
    <property type="match status" value="1"/>
</dbReference>
<dbReference type="InterPro" id="IPR011711">
    <property type="entry name" value="GntR_C"/>
</dbReference>
<dbReference type="GO" id="GO:0003700">
    <property type="term" value="F:DNA-binding transcription factor activity"/>
    <property type="evidence" value="ECO:0007669"/>
    <property type="project" value="InterPro"/>
</dbReference>
<proteinExistence type="predicted"/>
<dbReference type="SUPFAM" id="SSF46785">
    <property type="entry name" value="Winged helix' DNA-binding domain"/>
    <property type="match status" value="1"/>
</dbReference>
<dbReference type="InterPro" id="IPR036390">
    <property type="entry name" value="WH_DNA-bd_sf"/>
</dbReference>
<sequence length="241" mass="26597">MASWQGNAEKMSTTGAKGVNRAASRVHDHIFNGISSGEYAKGCRLPTELELAKRFDMSRSAVREALARLRDDGLIESRRGAGSFVIAGPDQAIRRFAPVSSIVDIQRCYEFRIFIEEAACGLAAIRRDADDLAELECRLLASQDIEDEDEGVEADLEFHIAVAKASHNRFFVDTLMSLRSHLMVGMGLVRKLSISRPADSLRLMYAEHREVLAAIASGDGDLATQAMHHHLEAARKRLFDG</sequence>
<dbReference type="GO" id="GO:0003677">
    <property type="term" value="F:DNA binding"/>
    <property type="evidence" value="ECO:0007669"/>
    <property type="project" value="UniProtKB-KW"/>
</dbReference>
<accession>A0A212KIZ8</accession>
<keyword evidence="1" id="KW-0805">Transcription regulation</keyword>
<protein>
    <submittedName>
        <fullName evidence="5">GntR domain-containing protein</fullName>
    </submittedName>
</protein>
<dbReference type="EMBL" id="FLUO01000002">
    <property type="protein sequence ID" value="SBW11683.1"/>
    <property type="molecule type" value="Genomic_DNA"/>
</dbReference>
<dbReference type="Gene3D" id="1.20.120.530">
    <property type="entry name" value="GntR ligand-binding domain-like"/>
    <property type="match status" value="1"/>
</dbReference>
<dbReference type="Pfam" id="PF00392">
    <property type="entry name" value="GntR"/>
    <property type="match status" value="1"/>
</dbReference>
<dbReference type="PRINTS" id="PR00035">
    <property type="entry name" value="HTHGNTR"/>
</dbReference>
<dbReference type="InterPro" id="IPR008920">
    <property type="entry name" value="TF_FadR/GntR_C"/>
</dbReference>
<evidence type="ECO:0000256" key="1">
    <source>
        <dbReference type="ARBA" id="ARBA00023015"/>
    </source>
</evidence>
<dbReference type="SUPFAM" id="SSF48008">
    <property type="entry name" value="GntR ligand-binding domain-like"/>
    <property type="match status" value="1"/>
</dbReference>
<dbReference type="PANTHER" id="PTHR43537:SF5">
    <property type="entry name" value="UXU OPERON TRANSCRIPTIONAL REGULATOR"/>
    <property type="match status" value="1"/>
</dbReference>
<gene>
    <name evidence="5" type="ORF">KL86APRO_20271</name>
</gene>
<dbReference type="AlphaFoldDB" id="A0A212KIZ8"/>
<dbReference type="PROSITE" id="PS50949">
    <property type="entry name" value="HTH_GNTR"/>
    <property type="match status" value="1"/>
</dbReference>
<feature type="domain" description="HTH gntR-type" evidence="4">
    <location>
        <begin position="20"/>
        <end position="88"/>
    </location>
</feature>
<keyword evidence="3" id="KW-0804">Transcription</keyword>
<keyword evidence="2" id="KW-0238">DNA-binding</keyword>
<dbReference type="PANTHER" id="PTHR43537">
    <property type="entry name" value="TRANSCRIPTIONAL REGULATOR, GNTR FAMILY"/>
    <property type="match status" value="1"/>
</dbReference>
<name>A0A212KIZ8_9PROT</name>
<organism evidence="5">
    <name type="scientific">uncultured Alphaproteobacteria bacterium</name>
    <dbReference type="NCBI Taxonomy" id="91750"/>
    <lineage>
        <taxon>Bacteria</taxon>
        <taxon>Pseudomonadati</taxon>
        <taxon>Pseudomonadota</taxon>
        <taxon>Alphaproteobacteria</taxon>
        <taxon>environmental samples</taxon>
    </lineage>
</organism>